<dbReference type="PANTHER" id="PTHR11328:SF24">
    <property type="entry name" value="MAJOR FACILITATOR SUPERFAMILY (MFS) PROFILE DOMAIN-CONTAINING PROTEIN"/>
    <property type="match status" value="1"/>
</dbReference>
<proteinExistence type="predicted"/>
<name>A0A5C5EDJ3_9LACT</name>
<feature type="transmembrane region" description="Helical" evidence="2">
    <location>
        <begin position="439"/>
        <end position="460"/>
    </location>
</feature>
<feature type="transmembrane region" description="Helical" evidence="2">
    <location>
        <begin position="194"/>
        <end position="215"/>
    </location>
</feature>
<dbReference type="RefSeq" id="WP_086626779.1">
    <property type="nucleotide sequence ID" value="NZ_VENO01000001.1"/>
</dbReference>
<evidence type="ECO:0000256" key="2">
    <source>
        <dbReference type="SAM" id="Phobius"/>
    </source>
</evidence>
<dbReference type="Proteomes" id="UP000313395">
    <property type="component" value="Unassembled WGS sequence"/>
</dbReference>
<keyword evidence="2" id="KW-0472">Membrane</keyword>
<organism evidence="3 4">
    <name type="scientific">Trichococcus shcherbakoviae subsp. psychrophilus</name>
    <dbReference type="NCBI Taxonomy" id="2585775"/>
    <lineage>
        <taxon>Bacteria</taxon>
        <taxon>Bacillati</taxon>
        <taxon>Bacillota</taxon>
        <taxon>Bacilli</taxon>
        <taxon>Lactobacillales</taxon>
        <taxon>Carnobacteriaceae</taxon>
        <taxon>Trichococcus</taxon>
    </lineage>
</organism>
<evidence type="ECO:0000313" key="4">
    <source>
        <dbReference type="Proteomes" id="UP000313395"/>
    </source>
</evidence>
<comment type="caution">
    <text evidence="3">The sequence shown here is derived from an EMBL/GenBank/DDBJ whole genome shotgun (WGS) entry which is preliminary data.</text>
</comment>
<dbReference type="AlphaFoldDB" id="A0A5C5EDJ3"/>
<reference evidence="3 4" key="1">
    <citation type="submission" date="2019-06" db="EMBL/GenBank/DDBJ databases">
        <title>Description Trichococcus psychrophilus sp. nov., isolated from a cold spring, by genomic and phenotypic analyses.</title>
        <authorList>
            <person name="Zakharyuk A."/>
        </authorList>
    </citation>
    <scope>NUCLEOTIDE SEQUENCE [LARGE SCALE GENOMIC DNA]</scope>
    <source>
        <strain evidence="3 4">SKBG</strain>
    </source>
</reference>
<accession>A0A5C5EDJ3</accession>
<keyword evidence="4" id="KW-1185">Reference proteome</keyword>
<feature type="region of interest" description="Disordered" evidence="1">
    <location>
        <begin position="481"/>
        <end position="506"/>
    </location>
</feature>
<dbReference type="Pfam" id="PF13347">
    <property type="entry name" value="MFS_2"/>
    <property type="match status" value="1"/>
</dbReference>
<evidence type="ECO:0000313" key="3">
    <source>
        <dbReference type="EMBL" id="TNV70255.1"/>
    </source>
</evidence>
<feature type="transmembrane region" description="Helical" evidence="2">
    <location>
        <begin position="342"/>
        <end position="360"/>
    </location>
</feature>
<feature type="transmembrane region" description="Helical" evidence="2">
    <location>
        <begin position="34"/>
        <end position="57"/>
    </location>
</feature>
<sequence>MSKNDPTVLSETKLNRAKLWQIVLFTLNNSSTNIYLFAFGFVVYYSTGLVGLTALFVSQIMGYIRIFDGVIDPAIGVLIDKTDTKFGKYRPIMVLGNIITVISFLVLFNIHGLGEGMKIPVFLLALVVHKIGYSLQATVTKAGQAALTSDPKQRPIFNIVDGWVTTLLFTGGQIVVANLLVPKYGGFTPEFFKVFIPGIMIISAVLGILAIIGIAEKDNKQYFGIGEKTTKTSFKDYWAIVKGNRPLQMLTMAAAFVKFNAQMFGDQVVLMILFGIIFGNFGLSGTISLVLILPNLLFTTFAATIAQKRGLRYSYVRYLQGAVVSLALLGGLLFFANPGDLSFSNITLWTVAFTVVFACAKGFTSTPSGLALTMAADVSDYETSVSGRYVSGMLSTMFSLTDSVASSFAPMSIGWILAAVGFAQAYPTADTPLSPQLRMAGIVMISVLPLVGTLIALTFMKFYPLDKETMESVQIKIAAMKQSDPSDDDNAEMPQVIPNTIPAMND</sequence>
<keyword evidence="2" id="KW-1133">Transmembrane helix</keyword>
<dbReference type="InterPro" id="IPR036259">
    <property type="entry name" value="MFS_trans_sf"/>
</dbReference>
<feature type="transmembrane region" description="Helical" evidence="2">
    <location>
        <begin position="404"/>
        <end position="427"/>
    </location>
</feature>
<dbReference type="GO" id="GO:0005886">
    <property type="term" value="C:plasma membrane"/>
    <property type="evidence" value="ECO:0007669"/>
    <property type="project" value="TreeGrafter"/>
</dbReference>
<feature type="transmembrane region" description="Helical" evidence="2">
    <location>
        <begin position="318"/>
        <end position="336"/>
    </location>
</feature>
<gene>
    <name evidence="3" type="ORF">FHK04_03260</name>
</gene>
<dbReference type="GO" id="GO:0015293">
    <property type="term" value="F:symporter activity"/>
    <property type="evidence" value="ECO:0007669"/>
    <property type="project" value="InterPro"/>
</dbReference>
<dbReference type="PANTHER" id="PTHR11328">
    <property type="entry name" value="MAJOR FACILITATOR SUPERFAMILY DOMAIN-CONTAINING PROTEIN"/>
    <property type="match status" value="1"/>
</dbReference>
<evidence type="ECO:0000256" key="1">
    <source>
        <dbReference type="SAM" id="MobiDB-lite"/>
    </source>
</evidence>
<protein>
    <submittedName>
        <fullName evidence="3">Glucuronide permease</fullName>
    </submittedName>
</protein>
<keyword evidence="2" id="KW-0812">Transmembrane</keyword>
<feature type="transmembrane region" description="Helical" evidence="2">
    <location>
        <begin position="92"/>
        <end position="111"/>
    </location>
</feature>
<dbReference type="GO" id="GO:0008643">
    <property type="term" value="P:carbohydrate transport"/>
    <property type="evidence" value="ECO:0007669"/>
    <property type="project" value="InterPro"/>
</dbReference>
<feature type="transmembrane region" description="Helical" evidence="2">
    <location>
        <begin position="156"/>
        <end position="182"/>
    </location>
</feature>
<dbReference type="InterPro" id="IPR039672">
    <property type="entry name" value="MFS_2"/>
</dbReference>
<dbReference type="SUPFAM" id="SSF103473">
    <property type="entry name" value="MFS general substrate transporter"/>
    <property type="match status" value="1"/>
</dbReference>
<dbReference type="EMBL" id="VENO01000001">
    <property type="protein sequence ID" value="TNV70255.1"/>
    <property type="molecule type" value="Genomic_DNA"/>
</dbReference>